<evidence type="ECO:0000256" key="11">
    <source>
        <dbReference type="SAM" id="SignalP"/>
    </source>
</evidence>
<dbReference type="InterPro" id="IPR003439">
    <property type="entry name" value="ABC_transporter-like_ATP-bd"/>
</dbReference>
<dbReference type="InterPro" id="IPR050352">
    <property type="entry name" value="ABCG_transporters"/>
</dbReference>
<feature type="domain" description="EGF-like" evidence="12">
    <location>
        <begin position="79"/>
        <end position="117"/>
    </location>
</feature>
<dbReference type="InterPro" id="IPR000742">
    <property type="entry name" value="EGF"/>
</dbReference>
<feature type="disulfide bond" evidence="8">
    <location>
        <begin position="107"/>
        <end position="116"/>
    </location>
</feature>
<evidence type="ECO:0000256" key="2">
    <source>
        <dbReference type="ARBA" id="ARBA00022448"/>
    </source>
</evidence>
<feature type="transmembrane region" description="Helical" evidence="10">
    <location>
        <begin position="936"/>
        <end position="959"/>
    </location>
</feature>
<feature type="chain" id="PRO_5045045023" description="ABC transporter" evidence="11">
    <location>
        <begin position="23"/>
        <end position="1078"/>
    </location>
</feature>
<evidence type="ECO:0000259" key="13">
    <source>
        <dbReference type="PROSITE" id="PS50893"/>
    </source>
</evidence>
<keyword evidence="15" id="KW-1185">Reference proteome</keyword>
<feature type="transmembrane region" description="Helical" evidence="10">
    <location>
        <begin position="315"/>
        <end position="337"/>
    </location>
</feature>
<feature type="transmembrane region" description="Helical" evidence="10">
    <location>
        <begin position="966"/>
        <end position="985"/>
    </location>
</feature>
<evidence type="ECO:0000256" key="9">
    <source>
        <dbReference type="SAM" id="MobiDB-lite"/>
    </source>
</evidence>
<feature type="transmembrane region" description="Helical" evidence="10">
    <location>
        <begin position="856"/>
        <end position="878"/>
    </location>
</feature>
<evidence type="ECO:0000256" key="3">
    <source>
        <dbReference type="ARBA" id="ARBA00022692"/>
    </source>
</evidence>
<protein>
    <recommendedName>
        <fullName evidence="16">ABC transporter</fullName>
    </recommendedName>
</protein>
<keyword evidence="8" id="KW-0245">EGF-like domain</keyword>
<evidence type="ECO:0008006" key="16">
    <source>
        <dbReference type="Google" id="ProtNLM"/>
    </source>
</evidence>
<keyword evidence="8" id="KW-1015">Disulfide bond</keyword>
<dbReference type="CDD" id="cd03213">
    <property type="entry name" value="ABCG_EPDR"/>
    <property type="match status" value="1"/>
</dbReference>
<dbReference type="PROSITE" id="PS50026">
    <property type="entry name" value="EGF_3"/>
    <property type="match status" value="1"/>
</dbReference>
<keyword evidence="6 10" id="KW-1133">Transmembrane helix</keyword>
<dbReference type="InterPro" id="IPR043926">
    <property type="entry name" value="ABCG_dom"/>
</dbReference>
<feature type="transmembrane region" description="Helical" evidence="10">
    <location>
        <begin position="823"/>
        <end position="844"/>
    </location>
</feature>
<comment type="caution">
    <text evidence="14">The sequence shown here is derived from an EMBL/GenBank/DDBJ whole genome shotgun (WGS) entry which is preliminary data.</text>
</comment>
<keyword evidence="2" id="KW-0813">Transport</keyword>
<dbReference type="SMART" id="SM00382">
    <property type="entry name" value="AAA"/>
    <property type="match status" value="1"/>
</dbReference>
<keyword evidence="7 10" id="KW-0472">Membrane</keyword>
<evidence type="ECO:0000256" key="6">
    <source>
        <dbReference type="ARBA" id="ARBA00022989"/>
    </source>
</evidence>
<dbReference type="PROSITE" id="PS50893">
    <property type="entry name" value="ABC_TRANSPORTER_2"/>
    <property type="match status" value="1"/>
</dbReference>
<dbReference type="PROSITE" id="PS00211">
    <property type="entry name" value="ABC_TRANSPORTER_1"/>
    <property type="match status" value="1"/>
</dbReference>
<dbReference type="Proteomes" id="UP001583172">
    <property type="component" value="Unassembled WGS sequence"/>
</dbReference>
<name>A0ABR3VPV2_HUMIN</name>
<comment type="subcellular location">
    <subcellularLocation>
        <location evidence="1">Membrane</location>
        <topology evidence="1">Multi-pass membrane protein</topology>
    </subcellularLocation>
</comment>
<dbReference type="PROSITE" id="PS00022">
    <property type="entry name" value="EGF_1"/>
    <property type="match status" value="1"/>
</dbReference>
<organism evidence="14 15">
    <name type="scientific">Humicola insolens</name>
    <name type="common">Soft-rot fungus</name>
    <dbReference type="NCBI Taxonomy" id="85995"/>
    <lineage>
        <taxon>Eukaryota</taxon>
        <taxon>Fungi</taxon>
        <taxon>Dikarya</taxon>
        <taxon>Ascomycota</taxon>
        <taxon>Pezizomycotina</taxon>
        <taxon>Sordariomycetes</taxon>
        <taxon>Sordariomycetidae</taxon>
        <taxon>Sordariales</taxon>
        <taxon>Chaetomiaceae</taxon>
        <taxon>Mycothermus</taxon>
    </lineage>
</organism>
<evidence type="ECO:0000256" key="7">
    <source>
        <dbReference type="ARBA" id="ARBA00023136"/>
    </source>
</evidence>
<dbReference type="InterPro" id="IPR003593">
    <property type="entry name" value="AAA+_ATPase"/>
</dbReference>
<feature type="compositionally biased region" description="Basic and acidic residues" evidence="9">
    <location>
        <begin position="680"/>
        <end position="693"/>
    </location>
</feature>
<evidence type="ECO:0000313" key="14">
    <source>
        <dbReference type="EMBL" id="KAL1843490.1"/>
    </source>
</evidence>
<comment type="caution">
    <text evidence="8">Lacks conserved residue(s) required for the propagation of feature annotation.</text>
</comment>
<dbReference type="InterPro" id="IPR027417">
    <property type="entry name" value="P-loop_NTPase"/>
</dbReference>
<evidence type="ECO:0000256" key="1">
    <source>
        <dbReference type="ARBA" id="ARBA00004141"/>
    </source>
</evidence>
<feature type="transmembrane region" description="Helical" evidence="10">
    <location>
        <begin position="899"/>
        <end position="924"/>
    </location>
</feature>
<dbReference type="SUPFAM" id="SSF52540">
    <property type="entry name" value="P-loop containing nucleoside triphosphate hydrolases"/>
    <property type="match status" value="1"/>
</dbReference>
<feature type="region of interest" description="Disordered" evidence="9">
    <location>
        <begin position="662"/>
        <end position="740"/>
    </location>
</feature>
<sequence length="1078" mass="117884">MALRLPRALALAALSLSSLASAYSNYTSIDMMRAQLALMADRPKDCPPCFNCNLPIYSCGQFAPCSEYSGKCDCPAGFGGDNCLEPLCGSLARGPDRPTRQGKSCECDEGWTGINCNVCTSDRACDALTETGDGGVCYTGGEVVKQNYQMCDVTNRAIRELLGAQVPQVTFTCNKASGECDFQFWVDERESFMCHLNECESSADFDLAGGKNSTSYHCEKIRCECIKDRMLCGENGSVDISDFLVEMIRGPAEFQCIQKAGEEKKCAFREPEMNNLISDIFGDSSILLTCGAGECLYHTEVPGFAPEVPKINTPLIAGVIAACSLFLVAVILGTWYLSRRQFKYGPIHLDDSDDEAIKLMTDHKPASLYFQNVRYNLNGKEILSGIQGMAHPGELTAIMGASGAGKTTFLDILARKNKRGQVSGDFYVNGEKVSDADYKNATGFVDQEDTMLPTLTVHETILTSALLRLPRDMTRAAKEQRVHEVEKQLGIYHIRDSLIGSEEGKGRGISGGEKRRVSIACELVTSPSILFLDEPTSGLDAYNAYNVIECLVTLAKTYKRTVIFTIHQPRSNIVALFDRLILLAQGKTVYSGPLHQCQDYFDRIGYSCPPGFNIADYLVDLTMHAGSTITTDNGDLPDVASSIGPSSTRAVKSIASVSGASIGDEGAAEASSSRPRGHRRDSVRTRQERELYTRRKHAVDTAASSDAGDDVGGYKLQSSIHRVPPHDADDHDDLPPPAPTGTDLDILVRAYLQSDIAATTHDEIRQAVAGALSSNGQNSNGYTPEGPNINAGAMGRGYARIGYWRQFVLLSQRTWRNLYRNPMLMLTHYAIAILLAVFAGYLFYGLSMDIAGFQNRLGLFFFVLALFGFSTLTTLSVFSQERLLFVRERANGYYSPVTYFAAKVLFDIVPLRIIPPILLGAIIYPMTGLVAQLDRFLVFMLVLVLFNLAAAAICLFIGIVCKDHGVANLIGSLVMLFSLLFAGLLLNHSAIPKGALWLQWLSIFHYGFEALIVNEVTQLTLIDHKMGIDITVPGAAILSTFGFDNQAMWPDIINLGVFGAVFIVLSYAAMHVLLVERR</sequence>
<dbReference type="Pfam" id="PF19055">
    <property type="entry name" value="ABC2_membrane_7"/>
    <property type="match status" value="1"/>
</dbReference>
<keyword evidence="5" id="KW-0067">ATP-binding</keyword>
<dbReference type="Pfam" id="PF00005">
    <property type="entry name" value="ABC_tran"/>
    <property type="match status" value="1"/>
</dbReference>
<accession>A0ABR3VPV2</accession>
<dbReference type="Pfam" id="PF01061">
    <property type="entry name" value="ABC2_membrane"/>
    <property type="match status" value="1"/>
</dbReference>
<feature type="signal peptide" evidence="11">
    <location>
        <begin position="1"/>
        <end position="22"/>
    </location>
</feature>
<evidence type="ECO:0000313" key="15">
    <source>
        <dbReference type="Proteomes" id="UP001583172"/>
    </source>
</evidence>
<dbReference type="Gene3D" id="3.40.50.300">
    <property type="entry name" value="P-loop containing nucleotide triphosphate hydrolases"/>
    <property type="match status" value="1"/>
</dbReference>
<evidence type="ECO:0000256" key="10">
    <source>
        <dbReference type="SAM" id="Phobius"/>
    </source>
</evidence>
<gene>
    <name evidence="14" type="ORF">VTJ49DRAFT_1361</name>
</gene>
<keyword evidence="4" id="KW-0547">Nucleotide-binding</keyword>
<dbReference type="InterPro" id="IPR017871">
    <property type="entry name" value="ABC_transporter-like_CS"/>
</dbReference>
<feature type="domain" description="ABC transporter" evidence="13">
    <location>
        <begin position="368"/>
        <end position="610"/>
    </location>
</feature>
<proteinExistence type="predicted"/>
<dbReference type="EMBL" id="JAZGSY010000015">
    <property type="protein sequence ID" value="KAL1843490.1"/>
    <property type="molecule type" value="Genomic_DNA"/>
</dbReference>
<dbReference type="PANTHER" id="PTHR48041:SF2">
    <property type="entry name" value="ATP-DEPENDENT PERMEASE-RELATED"/>
    <property type="match status" value="1"/>
</dbReference>
<evidence type="ECO:0000256" key="4">
    <source>
        <dbReference type="ARBA" id="ARBA00022741"/>
    </source>
</evidence>
<dbReference type="InterPro" id="IPR013525">
    <property type="entry name" value="ABC2_TM"/>
</dbReference>
<dbReference type="PANTHER" id="PTHR48041">
    <property type="entry name" value="ABC TRANSPORTER G FAMILY MEMBER 28"/>
    <property type="match status" value="1"/>
</dbReference>
<feature type="transmembrane region" description="Helical" evidence="10">
    <location>
        <begin position="1055"/>
        <end position="1075"/>
    </location>
</feature>
<evidence type="ECO:0000256" key="8">
    <source>
        <dbReference type="PROSITE-ProRule" id="PRU00076"/>
    </source>
</evidence>
<keyword evidence="11" id="KW-0732">Signal</keyword>
<reference evidence="14 15" key="1">
    <citation type="journal article" date="2024" name="Commun. Biol.">
        <title>Comparative genomic analysis of thermophilic fungi reveals convergent evolutionary adaptations and gene losses.</title>
        <authorList>
            <person name="Steindorff A.S."/>
            <person name="Aguilar-Pontes M.V."/>
            <person name="Robinson A.J."/>
            <person name="Andreopoulos B."/>
            <person name="LaButti K."/>
            <person name="Kuo A."/>
            <person name="Mondo S."/>
            <person name="Riley R."/>
            <person name="Otillar R."/>
            <person name="Haridas S."/>
            <person name="Lipzen A."/>
            <person name="Grimwood J."/>
            <person name="Schmutz J."/>
            <person name="Clum A."/>
            <person name="Reid I.D."/>
            <person name="Moisan M.C."/>
            <person name="Butler G."/>
            <person name="Nguyen T.T.M."/>
            <person name="Dewar K."/>
            <person name="Conant G."/>
            <person name="Drula E."/>
            <person name="Henrissat B."/>
            <person name="Hansel C."/>
            <person name="Singer S."/>
            <person name="Hutchinson M.I."/>
            <person name="de Vries R.P."/>
            <person name="Natvig D.O."/>
            <person name="Powell A.J."/>
            <person name="Tsang A."/>
            <person name="Grigoriev I.V."/>
        </authorList>
    </citation>
    <scope>NUCLEOTIDE SEQUENCE [LARGE SCALE GENOMIC DNA]</scope>
    <source>
        <strain evidence="14 15">CBS 620.91</strain>
    </source>
</reference>
<feature type="disulfide bond" evidence="8">
    <location>
        <begin position="88"/>
        <end position="105"/>
    </location>
</feature>
<evidence type="ECO:0000256" key="5">
    <source>
        <dbReference type="ARBA" id="ARBA00022840"/>
    </source>
</evidence>
<keyword evidence="3 10" id="KW-0812">Transmembrane</keyword>
<evidence type="ECO:0000259" key="12">
    <source>
        <dbReference type="PROSITE" id="PS50026"/>
    </source>
</evidence>